<keyword evidence="3" id="KW-1185">Reference proteome</keyword>
<name>A0A418XZI6_9GAMM</name>
<dbReference type="CDD" id="cd09111">
    <property type="entry name" value="PLDc_ymdC_like_1"/>
    <property type="match status" value="1"/>
</dbReference>
<feature type="domain" description="PLD phosphodiesterase" evidence="1">
    <location>
        <begin position="359"/>
        <end position="386"/>
    </location>
</feature>
<dbReference type="SMART" id="SM00155">
    <property type="entry name" value="PLDc"/>
    <property type="match status" value="2"/>
</dbReference>
<dbReference type="EMBL" id="QYYA01000002">
    <property type="protein sequence ID" value="RJG18442.1"/>
    <property type="molecule type" value="Genomic_DNA"/>
</dbReference>
<proteinExistence type="predicted"/>
<dbReference type="AlphaFoldDB" id="A0A418XZI6"/>
<evidence type="ECO:0000313" key="2">
    <source>
        <dbReference type="EMBL" id="RJG18442.1"/>
    </source>
</evidence>
<dbReference type="Gene3D" id="3.30.870.10">
    <property type="entry name" value="Endonuclease Chain A"/>
    <property type="match status" value="2"/>
</dbReference>
<dbReference type="InterPro" id="IPR001736">
    <property type="entry name" value="PLipase_D/transphosphatidylase"/>
</dbReference>
<dbReference type="GO" id="GO:0032049">
    <property type="term" value="P:cardiolipin biosynthetic process"/>
    <property type="evidence" value="ECO:0007669"/>
    <property type="project" value="UniProtKB-ARBA"/>
</dbReference>
<dbReference type="RefSeq" id="WP_119917852.1">
    <property type="nucleotide sequence ID" value="NZ_QYYA01000002.1"/>
</dbReference>
<dbReference type="OrthoDB" id="9814092at2"/>
<reference evidence="2 3" key="1">
    <citation type="submission" date="2018-09" db="EMBL/GenBank/DDBJ databases">
        <title>Alcanivorax profundi sp. nov., isolated from 1000 m-depth seawater of the Mariana Trench.</title>
        <authorList>
            <person name="Liu J."/>
        </authorList>
    </citation>
    <scope>NUCLEOTIDE SEQUENCE [LARGE SCALE GENOMIC DNA]</scope>
    <source>
        <strain evidence="2 3">MTEO17</strain>
    </source>
</reference>
<gene>
    <name evidence="2" type="ORF">D4A39_08210</name>
</gene>
<sequence>MRNPSSPVQESATAASSLSLVSDSDQAFTLRVTLARLATRTLDLQYYIWDDDTTGKLLIYRVLEAARRGVKVRMLLDHANQLGRDVKWAVLDAHPNIDVRLFNPFRGRFKHFLQWLYHAPLLNHRMHNKAWIADGEHALVGGRNISDHYFGVNPSSNFRDLDLYASGPIAAETRDAFEAYWNSELAVPMKTLRRYGPERAERAWQWLSRWRQSLKGYPYLFPQNEQFFRDYLTRQQQQCHVAKPVLLFDSPAKAAGTRQALMGNQLAGLLAREDHQEILIEASYFIPGEDFVSALSGLRQRNGRAAVLTNSLATNDVIAAHGAYARYRKALVEAGVELHELQPNARALHRQVRLFRGRSRASLHTKAMVLDRREVFVGSFNMDPRSVHLNTEMGYYVVSDSLGQEVATFIEEGLAPANSFRLESDKGKLRWGGDGDAGEPALYRHEPGVTVWRRLMAWLLSLLPIERML</sequence>
<dbReference type="Proteomes" id="UP000283734">
    <property type="component" value="Unassembled WGS sequence"/>
</dbReference>
<dbReference type="SUPFAM" id="SSF56024">
    <property type="entry name" value="Phospholipase D/nuclease"/>
    <property type="match status" value="2"/>
</dbReference>
<evidence type="ECO:0000313" key="3">
    <source>
        <dbReference type="Proteomes" id="UP000283734"/>
    </source>
</evidence>
<dbReference type="PROSITE" id="PS50035">
    <property type="entry name" value="PLD"/>
    <property type="match status" value="2"/>
</dbReference>
<protein>
    <submittedName>
        <fullName evidence="2">Phospholipase D family protein</fullName>
    </submittedName>
</protein>
<accession>A0A418XZI6</accession>
<feature type="domain" description="PLD phosphodiesterase" evidence="1">
    <location>
        <begin position="122"/>
        <end position="149"/>
    </location>
</feature>
<dbReference type="Pfam" id="PF13091">
    <property type="entry name" value="PLDc_2"/>
    <property type="match status" value="2"/>
</dbReference>
<evidence type="ECO:0000259" key="1">
    <source>
        <dbReference type="PROSITE" id="PS50035"/>
    </source>
</evidence>
<dbReference type="PANTHER" id="PTHR21248">
    <property type="entry name" value="CARDIOLIPIN SYNTHASE"/>
    <property type="match status" value="1"/>
</dbReference>
<dbReference type="CDD" id="cd09113">
    <property type="entry name" value="PLDc_ymdC_like_2"/>
    <property type="match status" value="1"/>
</dbReference>
<dbReference type="PANTHER" id="PTHR21248:SF12">
    <property type="entry name" value="CARDIOLIPIN SYNTHASE C"/>
    <property type="match status" value="1"/>
</dbReference>
<dbReference type="GO" id="GO:0030572">
    <property type="term" value="F:phosphatidyltransferase activity"/>
    <property type="evidence" value="ECO:0007669"/>
    <property type="project" value="UniProtKB-ARBA"/>
</dbReference>
<dbReference type="InterPro" id="IPR025202">
    <property type="entry name" value="PLD-like_dom"/>
</dbReference>
<organism evidence="2 3">
    <name type="scientific">Alcanivorax profundi</name>
    <dbReference type="NCBI Taxonomy" id="2338368"/>
    <lineage>
        <taxon>Bacteria</taxon>
        <taxon>Pseudomonadati</taxon>
        <taxon>Pseudomonadota</taxon>
        <taxon>Gammaproteobacteria</taxon>
        <taxon>Oceanospirillales</taxon>
        <taxon>Alcanivoracaceae</taxon>
        <taxon>Alcanivorax</taxon>
    </lineage>
</organism>
<comment type="caution">
    <text evidence="2">The sequence shown here is derived from an EMBL/GenBank/DDBJ whole genome shotgun (WGS) entry which is preliminary data.</text>
</comment>